<dbReference type="SUPFAM" id="SSF81321">
    <property type="entry name" value="Family A G protein-coupled receptor-like"/>
    <property type="match status" value="1"/>
</dbReference>
<comment type="similarity">
    <text evidence="2 6">Belongs to the nematode receptor-like protein srg family.</text>
</comment>
<evidence type="ECO:0000256" key="1">
    <source>
        <dbReference type="ARBA" id="ARBA00004141"/>
    </source>
</evidence>
<dbReference type="WBParaSite" id="PTRK_0001378800.1">
    <property type="protein sequence ID" value="PTRK_0001378800.1"/>
    <property type="gene ID" value="PTRK_0001378800"/>
</dbReference>
<evidence type="ECO:0000256" key="2">
    <source>
        <dbReference type="ARBA" id="ARBA00005692"/>
    </source>
</evidence>
<dbReference type="Pfam" id="PF10323">
    <property type="entry name" value="7TM_GPCR_Srv"/>
    <property type="match status" value="1"/>
</dbReference>
<feature type="transmembrane region" description="Helical" evidence="6">
    <location>
        <begin position="42"/>
        <end position="64"/>
    </location>
</feature>
<dbReference type="InterPro" id="IPR019426">
    <property type="entry name" value="7TM_GPCR_serpentine_rcpt_Srv"/>
</dbReference>
<feature type="transmembrane region" description="Helical" evidence="6">
    <location>
        <begin position="170"/>
        <end position="198"/>
    </location>
</feature>
<sequence>MVSILTVIFLCIDIPGILFYLLVLIFLLTRLLSKDDDFSPKFYSFLIVNAVVELSFIFVEYIIVRFPLFHFFTSTYLSIKQFPGFIYGLSCYFPCVIACGQLNLTINRLLMIKFPFAYKYIMSAWGILALIFLQFAIPFVQVVRTIGTPTVVRLADDNSTMIVELDDPDLVFNIIASAVGLLVVTSSSCCILGSYTLFLLFQMNKNSAEGASKSERSLLALVVLQTMTQLFLSIVGALQFFSGYAGNELIYTISMYMYPFAEDLLCLSCPIMLCCVSSLVRKKLIKFYFGDKAEQKFTAISKASTIKISLNRSRKQ</sequence>
<dbReference type="PANTHER" id="PTHR31552:SF8">
    <property type="entry name" value="SERPENTINE RECEPTOR CLASS GAMMA"/>
    <property type="match status" value="1"/>
</dbReference>
<dbReference type="InterPro" id="IPR000609">
    <property type="entry name" value="7TM_GPCR_serpentine_rcpt_Srg"/>
</dbReference>
<evidence type="ECO:0000313" key="7">
    <source>
        <dbReference type="Proteomes" id="UP000038045"/>
    </source>
</evidence>
<proteinExistence type="inferred from homology"/>
<dbReference type="PRINTS" id="PR00698">
    <property type="entry name" value="TMPROTEINSRG"/>
</dbReference>
<comment type="subcellular location">
    <subcellularLocation>
        <location evidence="1">Membrane</location>
        <topology evidence="1">Multi-pass membrane protein</topology>
    </subcellularLocation>
</comment>
<dbReference type="AlphaFoldDB" id="A0A0N4ZYB6"/>
<evidence type="ECO:0000256" key="5">
    <source>
        <dbReference type="ARBA" id="ARBA00023136"/>
    </source>
</evidence>
<dbReference type="Proteomes" id="UP000038045">
    <property type="component" value="Unplaced"/>
</dbReference>
<dbReference type="PANTHER" id="PTHR31552">
    <property type="entry name" value="SERPENTINE RECEPTOR CLASS GAMMA"/>
    <property type="match status" value="1"/>
</dbReference>
<evidence type="ECO:0000256" key="6">
    <source>
        <dbReference type="RuleBase" id="RU280813"/>
    </source>
</evidence>
<protein>
    <recommendedName>
        <fullName evidence="6">Serpentine receptor class gamma</fullName>
    </recommendedName>
</protein>
<dbReference type="GO" id="GO:0016020">
    <property type="term" value="C:membrane"/>
    <property type="evidence" value="ECO:0007669"/>
    <property type="project" value="UniProtKB-SubCell"/>
</dbReference>
<feature type="transmembrane region" description="Helical" evidence="6">
    <location>
        <begin position="116"/>
        <end position="137"/>
    </location>
</feature>
<feature type="transmembrane region" description="Helical" evidence="6">
    <location>
        <begin position="260"/>
        <end position="280"/>
    </location>
</feature>
<keyword evidence="5 6" id="KW-0472">Membrane</keyword>
<evidence type="ECO:0000256" key="4">
    <source>
        <dbReference type="ARBA" id="ARBA00022989"/>
    </source>
</evidence>
<keyword evidence="4 6" id="KW-1133">Transmembrane helix</keyword>
<evidence type="ECO:0000313" key="8">
    <source>
        <dbReference type="WBParaSite" id="PTRK_0001378800.1"/>
    </source>
</evidence>
<dbReference type="GO" id="GO:0004888">
    <property type="term" value="F:transmembrane signaling receptor activity"/>
    <property type="evidence" value="ECO:0007669"/>
    <property type="project" value="InterPro"/>
</dbReference>
<accession>A0A0N4ZYB6</accession>
<organism evidence="7 8">
    <name type="scientific">Parastrongyloides trichosuri</name>
    <name type="common">Possum-specific nematode worm</name>
    <dbReference type="NCBI Taxonomy" id="131310"/>
    <lineage>
        <taxon>Eukaryota</taxon>
        <taxon>Metazoa</taxon>
        <taxon>Ecdysozoa</taxon>
        <taxon>Nematoda</taxon>
        <taxon>Chromadorea</taxon>
        <taxon>Rhabditida</taxon>
        <taxon>Tylenchina</taxon>
        <taxon>Panagrolaimomorpha</taxon>
        <taxon>Strongyloidoidea</taxon>
        <taxon>Strongyloididae</taxon>
        <taxon>Parastrongyloides</taxon>
    </lineage>
</organism>
<dbReference type="GO" id="GO:0007606">
    <property type="term" value="P:sensory perception of chemical stimulus"/>
    <property type="evidence" value="ECO:0007669"/>
    <property type="project" value="UniProtKB-UniRule"/>
</dbReference>
<reference evidence="8" key="1">
    <citation type="submission" date="2017-02" db="UniProtKB">
        <authorList>
            <consortium name="WormBaseParasite"/>
        </authorList>
    </citation>
    <scope>IDENTIFICATION</scope>
</reference>
<evidence type="ECO:0000256" key="3">
    <source>
        <dbReference type="ARBA" id="ARBA00022692"/>
    </source>
</evidence>
<feature type="transmembrane region" description="Helical" evidence="6">
    <location>
        <begin position="84"/>
        <end position="104"/>
    </location>
</feature>
<keyword evidence="7" id="KW-1185">Reference proteome</keyword>
<feature type="transmembrane region" description="Helical" evidence="6">
    <location>
        <begin position="218"/>
        <end position="240"/>
    </location>
</feature>
<feature type="transmembrane region" description="Helical" evidence="6">
    <location>
        <begin position="6"/>
        <end position="30"/>
    </location>
</feature>
<name>A0A0N4ZYB6_PARTI</name>
<keyword evidence="3 6" id="KW-0812">Transmembrane</keyword>